<dbReference type="STRING" id="426428.A0A0D2YB97"/>
<gene>
    <name evidence="2" type="primary">28954829</name>
</gene>
<evidence type="ECO:0000313" key="2">
    <source>
        <dbReference type="EnsemblFungi" id="FOXG_13575P0"/>
    </source>
</evidence>
<dbReference type="AlphaFoldDB" id="A0A0D2YB97"/>
<dbReference type="Gene3D" id="1.10.3210.10">
    <property type="entry name" value="Hypothetical protein af1432"/>
    <property type="match status" value="1"/>
</dbReference>
<dbReference type="SUPFAM" id="SSF109604">
    <property type="entry name" value="HD-domain/PDEase-like"/>
    <property type="match status" value="1"/>
</dbReference>
<reference evidence="2" key="2">
    <citation type="submission" date="2025-08" db="UniProtKB">
        <authorList>
            <consortium name="EnsemblFungi"/>
        </authorList>
    </citation>
    <scope>IDENTIFICATION</scope>
    <source>
        <strain evidence="2">4287 / CBS 123668 / FGSC 9935 / NRRL 34936</strain>
    </source>
</reference>
<dbReference type="Proteomes" id="UP000002489">
    <property type="component" value="Unassembled WGS sequence"/>
</dbReference>
<protein>
    <recommendedName>
        <fullName evidence="1">HD domain-containing protein</fullName>
    </recommendedName>
</protein>
<sequence length="268" mass="30012">MASLTAHPFPSFPLTGIEFPTTPLVLSSYQHAKKYATPGVLNHVLRSAAFCLLLQKKIPEFAKLGDSLDIELVIVSCLLHDLAWSKTKELVTNTRRFEVDGANLAREFINTTPEKGGNWSEGSRRMQIAWDAIALHTMDTIAPWKEPEVALVHFGVHGDLLGPNLHLLGLPQDLPNLEGAITEEEFKEISNAFPRMHFADEFKEIFCGLCRDRGRYTFDSNVMNYGLEWGYDGEGTGAEEFKKLVEDARRAKSLYGVMSAIDKLLDED</sequence>
<name>A0A0D2YB97_FUSOF</name>
<dbReference type="PANTHER" id="PTHR35569:SF1">
    <property type="entry name" value="CYANAMIDE HYDRATASE DDI2-RELATED"/>
    <property type="match status" value="1"/>
</dbReference>
<reference evidence="3" key="1">
    <citation type="journal article" date="2012" name="Mol. Plant Microbe Interact.">
        <title>A highly conserved effector in Fusarium oxysporum is required for full virulence on Arabidopsis.</title>
        <authorList>
            <person name="Thatcher L.F."/>
            <person name="Gardiner D.M."/>
            <person name="Kazan K."/>
            <person name="Manners J."/>
        </authorList>
    </citation>
    <scope>NUCLEOTIDE SEQUENCE [LARGE SCALE GENOMIC DNA]</scope>
    <source>
        <strain evidence="3">Fo5176</strain>
    </source>
</reference>
<evidence type="ECO:0000259" key="1">
    <source>
        <dbReference type="Pfam" id="PF01966"/>
    </source>
</evidence>
<dbReference type="PANTHER" id="PTHR35569">
    <property type="entry name" value="CYANAMIDE HYDRATASE DDI2-RELATED"/>
    <property type="match status" value="1"/>
</dbReference>
<dbReference type="CDD" id="cd00077">
    <property type="entry name" value="HDc"/>
    <property type="match status" value="1"/>
</dbReference>
<dbReference type="InterPro" id="IPR006674">
    <property type="entry name" value="HD_domain"/>
</dbReference>
<proteinExistence type="predicted"/>
<dbReference type="EnsemblFungi" id="FOXG_13575T0">
    <property type="protein sequence ID" value="FOXG_13575P0"/>
    <property type="gene ID" value="FOXG_13575"/>
</dbReference>
<dbReference type="InterPro" id="IPR003607">
    <property type="entry name" value="HD/PDEase_dom"/>
</dbReference>
<organism evidence="2 3">
    <name type="scientific">Fusarium oxysporum (strain Fo5176)</name>
    <name type="common">Fusarium vascular wilt</name>
    <dbReference type="NCBI Taxonomy" id="660025"/>
    <lineage>
        <taxon>Eukaryota</taxon>
        <taxon>Fungi</taxon>
        <taxon>Dikarya</taxon>
        <taxon>Ascomycota</taxon>
        <taxon>Pezizomycotina</taxon>
        <taxon>Sordariomycetes</taxon>
        <taxon>Hypocreomycetidae</taxon>
        <taxon>Hypocreales</taxon>
        <taxon>Nectriaceae</taxon>
        <taxon>Fusarium</taxon>
        <taxon>Fusarium oxysporum species complex</taxon>
    </lineage>
</organism>
<evidence type="ECO:0000313" key="3">
    <source>
        <dbReference type="Proteomes" id="UP000002489"/>
    </source>
</evidence>
<dbReference type="VEuPathDB" id="FungiDB:FOXG_13575"/>
<dbReference type="Pfam" id="PF01966">
    <property type="entry name" value="HD"/>
    <property type="match status" value="1"/>
</dbReference>
<accession>A0A0D2YB97</accession>
<feature type="domain" description="HD" evidence="1">
    <location>
        <begin position="40"/>
        <end position="140"/>
    </location>
</feature>